<evidence type="ECO:0000313" key="8">
    <source>
        <dbReference type="Proteomes" id="UP000516160"/>
    </source>
</evidence>
<evidence type="ECO:0000256" key="2">
    <source>
        <dbReference type="ARBA" id="ARBA00010876"/>
    </source>
</evidence>
<dbReference type="GO" id="GO:0140098">
    <property type="term" value="F:catalytic activity, acting on RNA"/>
    <property type="evidence" value="ECO:0007669"/>
    <property type="project" value="UniProtKB-ARBA"/>
</dbReference>
<evidence type="ECO:0000313" key="7">
    <source>
        <dbReference type="EMBL" id="QNO14681.1"/>
    </source>
</evidence>
<dbReference type="InterPro" id="IPR020103">
    <property type="entry name" value="PsdUridine_synth_cat_dom_sf"/>
</dbReference>
<keyword evidence="3" id="KW-0413">Isomerase</keyword>
<dbReference type="EMBL" id="CP058559">
    <property type="protein sequence ID" value="QNO14681.1"/>
    <property type="molecule type" value="Genomic_DNA"/>
</dbReference>
<evidence type="ECO:0000256" key="1">
    <source>
        <dbReference type="ARBA" id="ARBA00000073"/>
    </source>
</evidence>
<organism evidence="7 8">
    <name type="scientific">Alkalicella caledoniensis</name>
    <dbReference type="NCBI Taxonomy" id="2731377"/>
    <lineage>
        <taxon>Bacteria</taxon>
        <taxon>Bacillati</taxon>
        <taxon>Bacillota</taxon>
        <taxon>Clostridia</taxon>
        <taxon>Eubacteriales</taxon>
        <taxon>Proteinivoracaceae</taxon>
        <taxon>Alkalicella</taxon>
    </lineage>
</organism>
<dbReference type="AlphaFoldDB" id="A0A7G9W7L9"/>
<evidence type="ECO:0000259" key="6">
    <source>
        <dbReference type="Pfam" id="PF00849"/>
    </source>
</evidence>
<dbReference type="PANTHER" id="PTHR21600:SF83">
    <property type="entry name" value="PSEUDOURIDYLATE SYNTHASE RPUSD4, MITOCHONDRIAL"/>
    <property type="match status" value="1"/>
</dbReference>
<gene>
    <name evidence="7" type="ORF">HYG86_07720</name>
</gene>
<comment type="catalytic activity">
    <reaction evidence="1">
        <text>a uridine in RNA = a pseudouridine in RNA</text>
        <dbReference type="Rhea" id="RHEA:48348"/>
        <dbReference type="Rhea" id="RHEA-COMP:12068"/>
        <dbReference type="Rhea" id="RHEA-COMP:12069"/>
        <dbReference type="ChEBI" id="CHEBI:65314"/>
        <dbReference type="ChEBI" id="CHEBI:65315"/>
    </reaction>
</comment>
<reference evidence="7 8" key="1">
    <citation type="submission" date="2020-07" db="EMBL/GenBank/DDBJ databases">
        <title>Alkalicella. sp. LB2 genome.</title>
        <authorList>
            <person name="Postec A."/>
            <person name="Quemeneur M."/>
        </authorList>
    </citation>
    <scope>NUCLEOTIDE SEQUENCE [LARGE SCALE GENOMIC DNA]</scope>
    <source>
        <strain evidence="7 8">LB2</strain>
    </source>
</reference>
<dbReference type="Gene3D" id="3.30.2350.10">
    <property type="entry name" value="Pseudouridine synthase"/>
    <property type="match status" value="1"/>
</dbReference>
<dbReference type="PANTHER" id="PTHR21600">
    <property type="entry name" value="MITOCHONDRIAL RNA PSEUDOURIDINE SYNTHASE"/>
    <property type="match status" value="1"/>
</dbReference>
<accession>A0A7G9W7L9</accession>
<evidence type="ECO:0000256" key="3">
    <source>
        <dbReference type="ARBA" id="ARBA00023235"/>
    </source>
</evidence>
<dbReference type="SUPFAM" id="SSF55120">
    <property type="entry name" value="Pseudouridine synthase"/>
    <property type="match status" value="1"/>
</dbReference>
<dbReference type="GO" id="GO:0009982">
    <property type="term" value="F:pseudouridine synthase activity"/>
    <property type="evidence" value="ECO:0007669"/>
    <property type="project" value="InterPro"/>
</dbReference>
<comment type="similarity">
    <text evidence="2">Belongs to the pseudouridine synthase RluA family.</text>
</comment>
<protein>
    <recommendedName>
        <fullName evidence="4">RNA pseudouridylate synthase</fullName>
    </recommendedName>
    <alternativeName>
        <fullName evidence="5">RNA-uridine isomerase</fullName>
    </alternativeName>
</protein>
<dbReference type="InterPro" id="IPR050188">
    <property type="entry name" value="RluA_PseudoU_synthase"/>
</dbReference>
<dbReference type="RefSeq" id="WP_213168574.1">
    <property type="nucleotide sequence ID" value="NZ_CP058559.1"/>
</dbReference>
<feature type="domain" description="Pseudouridine synthase RsuA/RluA-like" evidence="6">
    <location>
        <begin position="11"/>
        <end position="171"/>
    </location>
</feature>
<dbReference type="KEGG" id="acae:HYG86_07720"/>
<dbReference type="GO" id="GO:0006396">
    <property type="term" value="P:RNA processing"/>
    <property type="evidence" value="ECO:0007669"/>
    <property type="project" value="UniProtKB-ARBA"/>
</dbReference>
<sequence>MEIEILYEDPHLIVCVKPPKVPSQGDPTGDADMLTLLKEHLKKEYPKVKNPYLGLVHRLDRPVGGVMVFAKTKEANGFLSKQMQDKSFQKKYLVVACGKPEQTQGELKDFLLKLSSVNMSKVVETGTKNSKEAILEYEVLKTIKDEQYGQLSLMKINLKTGRHHQIRVQLAYSGLGIWGDNKYNKAFVKNKEWTQIALWSTELSFIHPKTKKRLVYTSIPEEVLPFSLFTNIL</sequence>
<proteinExistence type="inferred from homology"/>
<evidence type="ECO:0000256" key="5">
    <source>
        <dbReference type="ARBA" id="ARBA00033164"/>
    </source>
</evidence>
<keyword evidence="8" id="KW-1185">Reference proteome</keyword>
<dbReference type="Proteomes" id="UP000516160">
    <property type="component" value="Chromosome"/>
</dbReference>
<dbReference type="InterPro" id="IPR006145">
    <property type="entry name" value="PsdUridine_synth_RsuA/RluA"/>
</dbReference>
<dbReference type="CDD" id="cd02869">
    <property type="entry name" value="PseudoU_synth_RluA_like"/>
    <property type="match status" value="1"/>
</dbReference>
<dbReference type="Pfam" id="PF00849">
    <property type="entry name" value="PseudoU_synth_2"/>
    <property type="match status" value="1"/>
</dbReference>
<name>A0A7G9W7L9_ALKCA</name>
<dbReference type="GO" id="GO:0003723">
    <property type="term" value="F:RNA binding"/>
    <property type="evidence" value="ECO:0007669"/>
    <property type="project" value="InterPro"/>
</dbReference>
<dbReference type="GO" id="GO:0001522">
    <property type="term" value="P:pseudouridine synthesis"/>
    <property type="evidence" value="ECO:0007669"/>
    <property type="project" value="InterPro"/>
</dbReference>
<evidence type="ECO:0000256" key="4">
    <source>
        <dbReference type="ARBA" id="ARBA00031870"/>
    </source>
</evidence>